<dbReference type="Proteomes" id="UP000703893">
    <property type="component" value="Unassembled WGS sequence"/>
</dbReference>
<accession>A0A937X704</accession>
<evidence type="ECO:0000313" key="2">
    <source>
        <dbReference type="Proteomes" id="UP000703893"/>
    </source>
</evidence>
<dbReference type="EMBL" id="VGJX01000587">
    <property type="protein sequence ID" value="MBM3275472.1"/>
    <property type="molecule type" value="Genomic_DNA"/>
</dbReference>
<reference evidence="1 2" key="1">
    <citation type="submission" date="2019-03" db="EMBL/GenBank/DDBJ databases">
        <title>Lake Tanganyika Metagenome-Assembled Genomes (MAGs).</title>
        <authorList>
            <person name="Tran P."/>
        </authorList>
    </citation>
    <scope>NUCLEOTIDE SEQUENCE [LARGE SCALE GENOMIC DNA]</scope>
    <source>
        <strain evidence="1">K_DeepCast_65m_m2_236</strain>
    </source>
</reference>
<feature type="non-terminal residue" evidence="1">
    <location>
        <position position="30"/>
    </location>
</feature>
<name>A0A937X704_9BACT</name>
<organism evidence="1 2">
    <name type="scientific">Candidatus Tanganyikabacteria bacterium</name>
    <dbReference type="NCBI Taxonomy" id="2961651"/>
    <lineage>
        <taxon>Bacteria</taxon>
        <taxon>Bacillati</taxon>
        <taxon>Candidatus Sericytochromatia</taxon>
        <taxon>Candidatus Tanganyikabacteria</taxon>
    </lineage>
</organism>
<proteinExistence type="predicted"/>
<gene>
    <name evidence="1" type="ORF">FJZ00_09975</name>
</gene>
<evidence type="ECO:0000313" key="1">
    <source>
        <dbReference type="EMBL" id="MBM3275472.1"/>
    </source>
</evidence>
<protein>
    <submittedName>
        <fullName evidence="1">3-hydroxybutyryl-CoA dehydrogenase</fullName>
    </submittedName>
</protein>
<comment type="caution">
    <text evidence="1">The sequence shown here is derived from an EMBL/GenBank/DDBJ whole genome shotgun (WGS) entry which is preliminary data.</text>
</comment>
<dbReference type="AlphaFoldDB" id="A0A937X704"/>
<sequence>MGRGIAQVCSQSGIPTVLIDADASRPREAI</sequence>